<dbReference type="SUPFAM" id="SSF57850">
    <property type="entry name" value="RING/U-box"/>
    <property type="match status" value="1"/>
</dbReference>
<comment type="subcellular location">
    <subcellularLocation>
        <location evidence="2">Nucleus</location>
    </subcellularLocation>
</comment>
<dbReference type="PROSITE" id="PS50089">
    <property type="entry name" value="ZF_RING_2"/>
    <property type="match status" value="1"/>
</dbReference>
<dbReference type="InterPro" id="IPR051657">
    <property type="entry name" value="RNF168/RNF169_E3_ubiq-ligase"/>
</dbReference>
<comment type="catalytic activity">
    <reaction evidence="1">
        <text>S-ubiquitinyl-[E2 ubiquitin-conjugating enzyme]-L-cysteine + [acceptor protein]-L-lysine = [E2 ubiquitin-conjugating enzyme]-L-cysteine + N(6)-ubiquitinyl-[acceptor protein]-L-lysine.</text>
        <dbReference type="EC" id="2.3.2.27"/>
    </reaction>
</comment>
<sequence>MAPRRTSKILKTFNKVDYKALILNDVLCPICRSILIEPVSLPCSHGFCSSCFDGTMENANLVCPLCRIRIGSWLRKAKKEAKLVNEELWNAIKDKFPQQVKNKLNGIDEDFEEEPEIIVSYPGEIRKEYQIQKQKEDEEFRKKCEADIRASEELIRKIKEEEDFEKAVLEEKLKLDEQVAKKIGRGICVDQPINF</sequence>
<dbReference type="CDD" id="cd22249">
    <property type="entry name" value="UDM1_RNF168_RNF169-like"/>
    <property type="match status" value="1"/>
</dbReference>
<keyword evidence="9" id="KW-0862">Zinc</keyword>
<keyword evidence="14" id="KW-1185">Reference proteome</keyword>
<evidence type="ECO:0000256" key="9">
    <source>
        <dbReference type="ARBA" id="ARBA00022833"/>
    </source>
</evidence>
<evidence type="ECO:0000256" key="8">
    <source>
        <dbReference type="ARBA" id="ARBA00022786"/>
    </source>
</evidence>
<reference evidence="13" key="1">
    <citation type="journal article" date="2023" name="Insect Mol. Biol.">
        <title>Genome sequencing provides insights into the evolution of gene families encoding plant cell wall-degrading enzymes in longhorned beetles.</title>
        <authorList>
            <person name="Shin N.R."/>
            <person name="Okamura Y."/>
            <person name="Kirsch R."/>
            <person name="Pauchet Y."/>
        </authorList>
    </citation>
    <scope>NUCLEOTIDE SEQUENCE</scope>
    <source>
        <strain evidence="13">RBIC_L_NR</strain>
    </source>
</reference>
<keyword evidence="8" id="KW-0833">Ubl conjugation pathway</keyword>
<accession>A0AAV8X8A5</accession>
<evidence type="ECO:0000256" key="2">
    <source>
        <dbReference type="ARBA" id="ARBA00004123"/>
    </source>
</evidence>
<evidence type="ECO:0000256" key="4">
    <source>
        <dbReference type="ARBA" id="ARBA00022679"/>
    </source>
</evidence>
<dbReference type="InterPro" id="IPR018957">
    <property type="entry name" value="Znf_C3HC4_RING-type"/>
</dbReference>
<dbReference type="GO" id="GO:0061630">
    <property type="term" value="F:ubiquitin protein ligase activity"/>
    <property type="evidence" value="ECO:0007669"/>
    <property type="project" value="UniProtKB-EC"/>
</dbReference>
<dbReference type="SMART" id="SM00184">
    <property type="entry name" value="RING"/>
    <property type="match status" value="1"/>
</dbReference>
<dbReference type="GO" id="GO:0008270">
    <property type="term" value="F:zinc ion binding"/>
    <property type="evidence" value="ECO:0007669"/>
    <property type="project" value="UniProtKB-KW"/>
</dbReference>
<name>A0AAV8X8A5_9CUCU</name>
<keyword evidence="5" id="KW-0479">Metal-binding</keyword>
<organism evidence="13 14">
    <name type="scientific">Rhamnusium bicolor</name>
    <dbReference type="NCBI Taxonomy" id="1586634"/>
    <lineage>
        <taxon>Eukaryota</taxon>
        <taxon>Metazoa</taxon>
        <taxon>Ecdysozoa</taxon>
        <taxon>Arthropoda</taxon>
        <taxon>Hexapoda</taxon>
        <taxon>Insecta</taxon>
        <taxon>Pterygota</taxon>
        <taxon>Neoptera</taxon>
        <taxon>Endopterygota</taxon>
        <taxon>Coleoptera</taxon>
        <taxon>Polyphaga</taxon>
        <taxon>Cucujiformia</taxon>
        <taxon>Chrysomeloidea</taxon>
        <taxon>Cerambycidae</taxon>
        <taxon>Lepturinae</taxon>
        <taxon>Rhagiini</taxon>
        <taxon>Rhamnusium</taxon>
    </lineage>
</organism>
<evidence type="ECO:0000313" key="13">
    <source>
        <dbReference type="EMBL" id="KAJ8934645.1"/>
    </source>
</evidence>
<evidence type="ECO:0000256" key="6">
    <source>
        <dbReference type="ARBA" id="ARBA00022763"/>
    </source>
</evidence>
<dbReference type="GO" id="GO:0035861">
    <property type="term" value="C:site of double-strand break"/>
    <property type="evidence" value="ECO:0007669"/>
    <property type="project" value="TreeGrafter"/>
</dbReference>
<evidence type="ECO:0000313" key="14">
    <source>
        <dbReference type="Proteomes" id="UP001162156"/>
    </source>
</evidence>
<dbReference type="InterPro" id="IPR001841">
    <property type="entry name" value="Znf_RING"/>
</dbReference>
<dbReference type="Gene3D" id="3.30.40.10">
    <property type="entry name" value="Zinc/RING finger domain, C3HC4 (zinc finger)"/>
    <property type="match status" value="1"/>
</dbReference>
<dbReference type="AlphaFoldDB" id="A0AAV8X8A5"/>
<dbReference type="Pfam" id="PF00097">
    <property type="entry name" value="zf-C3HC4"/>
    <property type="match status" value="1"/>
</dbReference>
<dbReference type="GO" id="GO:0005634">
    <property type="term" value="C:nucleus"/>
    <property type="evidence" value="ECO:0007669"/>
    <property type="project" value="UniProtKB-SubCell"/>
</dbReference>
<dbReference type="EC" id="2.3.2.27" evidence="3"/>
<dbReference type="PANTHER" id="PTHR23328">
    <property type="entry name" value="RING-TYPE DOMAIN-CONTAINING PROTEIN"/>
    <property type="match status" value="1"/>
</dbReference>
<keyword evidence="10" id="KW-0539">Nucleus</keyword>
<evidence type="ECO:0000256" key="5">
    <source>
        <dbReference type="ARBA" id="ARBA00022723"/>
    </source>
</evidence>
<keyword evidence="4" id="KW-0808">Transferase</keyword>
<evidence type="ECO:0000256" key="11">
    <source>
        <dbReference type="PROSITE-ProRule" id="PRU00175"/>
    </source>
</evidence>
<dbReference type="InterPro" id="IPR013083">
    <property type="entry name" value="Znf_RING/FYVE/PHD"/>
</dbReference>
<keyword evidence="6" id="KW-0227">DNA damage</keyword>
<evidence type="ECO:0000256" key="1">
    <source>
        <dbReference type="ARBA" id="ARBA00000900"/>
    </source>
</evidence>
<proteinExistence type="predicted"/>
<evidence type="ECO:0000256" key="7">
    <source>
        <dbReference type="ARBA" id="ARBA00022771"/>
    </source>
</evidence>
<keyword evidence="7 11" id="KW-0863">Zinc-finger</keyword>
<evidence type="ECO:0000256" key="10">
    <source>
        <dbReference type="ARBA" id="ARBA00023242"/>
    </source>
</evidence>
<dbReference type="PANTHER" id="PTHR23328:SF0">
    <property type="entry name" value="RING-TYPE DOMAIN-CONTAINING PROTEIN"/>
    <property type="match status" value="1"/>
</dbReference>
<dbReference type="GO" id="GO:0031491">
    <property type="term" value="F:nucleosome binding"/>
    <property type="evidence" value="ECO:0007669"/>
    <property type="project" value="TreeGrafter"/>
</dbReference>
<evidence type="ECO:0000256" key="3">
    <source>
        <dbReference type="ARBA" id="ARBA00012483"/>
    </source>
</evidence>
<protein>
    <recommendedName>
        <fullName evidence="3">RING-type E3 ubiquitin transferase</fullName>
        <ecNumber evidence="3">2.3.2.27</ecNumber>
    </recommendedName>
</protein>
<dbReference type="GO" id="GO:0006302">
    <property type="term" value="P:double-strand break repair"/>
    <property type="evidence" value="ECO:0007669"/>
    <property type="project" value="TreeGrafter"/>
</dbReference>
<evidence type="ECO:0000259" key="12">
    <source>
        <dbReference type="PROSITE" id="PS50089"/>
    </source>
</evidence>
<feature type="domain" description="RING-type" evidence="12">
    <location>
        <begin position="28"/>
        <end position="67"/>
    </location>
</feature>
<dbReference type="Proteomes" id="UP001162156">
    <property type="component" value="Unassembled WGS sequence"/>
</dbReference>
<comment type="caution">
    <text evidence="13">The sequence shown here is derived from an EMBL/GenBank/DDBJ whole genome shotgun (WGS) entry which is preliminary data.</text>
</comment>
<gene>
    <name evidence="13" type="ORF">NQ314_013244</name>
</gene>
<dbReference type="EMBL" id="JANEYF010003692">
    <property type="protein sequence ID" value="KAJ8934645.1"/>
    <property type="molecule type" value="Genomic_DNA"/>
</dbReference>